<dbReference type="InterPro" id="IPR029016">
    <property type="entry name" value="GAF-like_dom_sf"/>
</dbReference>
<evidence type="ECO:0000256" key="2">
    <source>
        <dbReference type="ARBA" id="ARBA00023125"/>
    </source>
</evidence>
<dbReference type="InterPro" id="IPR014757">
    <property type="entry name" value="Tscrpt_reg_IclR_C"/>
</dbReference>
<protein>
    <submittedName>
        <fullName evidence="6">Transcriptional regulator KdgR</fullName>
    </submittedName>
</protein>
<feature type="domain" description="HTH iclR-type" evidence="4">
    <location>
        <begin position="17"/>
        <end position="80"/>
    </location>
</feature>
<keyword evidence="1" id="KW-0805">Transcription regulation</keyword>
<dbReference type="AlphaFoldDB" id="A0A679JJV1"/>
<organism evidence="6">
    <name type="scientific">Variovorax paradoxus</name>
    <dbReference type="NCBI Taxonomy" id="34073"/>
    <lineage>
        <taxon>Bacteria</taxon>
        <taxon>Pseudomonadati</taxon>
        <taxon>Pseudomonadota</taxon>
        <taxon>Betaproteobacteria</taxon>
        <taxon>Burkholderiales</taxon>
        <taxon>Comamonadaceae</taxon>
        <taxon>Variovorax</taxon>
    </lineage>
</organism>
<dbReference type="GO" id="GO:0003677">
    <property type="term" value="F:DNA binding"/>
    <property type="evidence" value="ECO:0007669"/>
    <property type="project" value="UniProtKB-KW"/>
</dbReference>
<evidence type="ECO:0000256" key="3">
    <source>
        <dbReference type="ARBA" id="ARBA00023163"/>
    </source>
</evidence>
<sequence length="292" mass="31005">MAAADRSADTDSGTAGAQSVRRALAVLRVLATGQERGVRLTDVVNHTGLNRPTVHRILRVLVEEGAVEQDPATRRYLVGGEVSLLGLARSSRFPIRAIAEPHLRHLSESLGDTAFLTIRNGTDSVCIDRRAGSFPVKVLSIEIGARRPLGVGVSGLVLLASLPPDEAAEVVRRNARRLEALRIDPAELLARAVRVSRDGYAYAPVGVVPGSRAVAVPVCLADGRTVAGLAIATITERLPDARLETVVAQMRERARLIGAQAAELAHRKSVRRTSVAFSGASSSSSRDASSRQ</sequence>
<dbReference type="SMART" id="SM00346">
    <property type="entry name" value="HTH_ICLR"/>
    <property type="match status" value="1"/>
</dbReference>
<dbReference type="PROSITE" id="PS51077">
    <property type="entry name" value="HTH_ICLR"/>
    <property type="match status" value="1"/>
</dbReference>
<keyword evidence="2" id="KW-0238">DNA-binding</keyword>
<dbReference type="SUPFAM" id="SSF55781">
    <property type="entry name" value="GAF domain-like"/>
    <property type="match status" value="1"/>
</dbReference>
<dbReference type="SUPFAM" id="SSF46785">
    <property type="entry name" value="Winged helix' DNA-binding domain"/>
    <property type="match status" value="1"/>
</dbReference>
<dbReference type="InterPro" id="IPR036388">
    <property type="entry name" value="WH-like_DNA-bd_sf"/>
</dbReference>
<evidence type="ECO:0000259" key="4">
    <source>
        <dbReference type="PROSITE" id="PS51077"/>
    </source>
</evidence>
<dbReference type="InterPro" id="IPR050707">
    <property type="entry name" value="HTH_MetabolicPath_Reg"/>
</dbReference>
<dbReference type="PANTHER" id="PTHR30136">
    <property type="entry name" value="HELIX-TURN-HELIX TRANSCRIPTIONAL REGULATOR, ICLR FAMILY"/>
    <property type="match status" value="1"/>
</dbReference>
<reference evidence="6" key="1">
    <citation type="submission" date="2019-12" db="EMBL/GenBank/DDBJ databases">
        <authorList>
            <person name="Cremers G."/>
        </authorList>
    </citation>
    <scope>NUCLEOTIDE SEQUENCE</scope>
    <source>
        <strain evidence="6">Vvax</strain>
    </source>
</reference>
<dbReference type="InterPro" id="IPR036390">
    <property type="entry name" value="WH_DNA-bd_sf"/>
</dbReference>
<feature type="domain" description="IclR-ED" evidence="5">
    <location>
        <begin position="81"/>
        <end position="263"/>
    </location>
</feature>
<dbReference type="Gene3D" id="1.10.10.10">
    <property type="entry name" value="Winged helix-like DNA-binding domain superfamily/Winged helix DNA-binding domain"/>
    <property type="match status" value="1"/>
</dbReference>
<dbReference type="Pfam" id="PF09339">
    <property type="entry name" value="HTH_IclR"/>
    <property type="match status" value="1"/>
</dbReference>
<evidence type="ECO:0000259" key="5">
    <source>
        <dbReference type="PROSITE" id="PS51078"/>
    </source>
</evidence>
<dbReference type="PANTHER" id="PTHR30136:SF39">
    <property type="entry name" value="TRANSCRIPTIONAL REGULATORY PROTEIN"/>
    <property type="match status" value="1"/>
</dbReference>
<dbReference type="Pfam" id="PF01614">
    <property type="entry name" value="IclR_C"/>
    <property type="match status" value="1"/>
</dbReference>
<dbReference type="InterPro" id="IPR005471">
    <property type="entry name" value="Tscrpt_reg_IclR_N"/>
</dbReference>
<dbReference type="Gene3D" id="3.30.450.40">
    <property type="match status" value="1"/>
</dbReference>
<dbReference type="GO" id="GO:0003700">
    <property type="term" value="F:DNA-binding transcription factor activity"/>
    <property type="evidence" value="ECO:0007669"/>
    <property type="project" value="TreeGrafter"/>
</dbReference>
<proteinExistence type="predicted"/>
<dbReference type="GO" id="GO:0045892">
    <property type="term" value="P:negative regulation of DNA-templated transcription"/>
    <property type="evidence" value="ECO:0007669"/>
    <property type="project" value="TreeGrafter"/>
</dbReference>
<dbReference type="PROSITE" id="PS51078">
    <property type="entry name" value="ICLR_ED"/>
    <property type="match status" value="1"/>
</dbReference>
<gene>
    <name evidence="6" type="primary">kdgR_6</name>
    <name evidence="6" type="ORF">VVAX_05773</name>
</gene>
<keyword evidence="3" id="KW-0804">Transcription</keyword>
<name>A0A679JJV1_VARPD</name>
<evidence type="ECO:0000313" key="6">
    <source>
        <dbReference type="EMBL" id="CAA2109502.1"/>
    </source>
</evidence>
<dbReference type="EMBL" id="LR743508">
    <property type="protein sequence ID" value="CAA2109502.1"/>
    <property type="molecule type" value="Genomic_DNA"/>
</dbReference>
<dbReference type="FunFam" id="1.10.10.10:FF:000056">
    <property type="entry name" value="IclR family transcriptional regulator"/>
    <property type="match status" value="1"/>
</dbReference>
<dbReference type="RefSeq" id="WP_339093456.1">
    <property type="nucleotide sequence ID" value="NZ_LR743508.1"/>
</dbReference>
<evidence type="ECO:0000256" key="1">
    <source>
        <dbReference type="ARBA" id="ARBA00023015"/>
    </source>
</evidence>
<accession>A0A679JJV1</accession>